<protein>
    <submittedName>
        <fullName evidence="1">Uncharacterized protein</fullName>
    </submittedName>
</protein>
<evidence type="ECO:0000313" key="2">
    <source>
        <dbReference type="Proteomes" id="UP000649604"/>
    </source>
</evidence>
<comment type="caution">
    <text evidence="1">The sequence shown here is derived from an EMBL/GenBank/DDBJ whole genome shotgun (WGS) entry which is preliminary data.</text>
</comment>
<dbReference type="PROSITE" id="PS51257">
    <property type="entry name" value="PROKAR_LIPOPROTEIN"/>
    <property type="match status" value="1"/>
</dbReference>
<organism evidence="1 2">
    <name type="scientific">candidate division KSB3 bacterium</name>
    <dbReference type="NCBI Taxonomy" id="2044937"/>
    <lineage>
        <taxon>Bacteria</taxon>
        <taxon>candidate division KSB3</taxon>
    </lineage>
</organism>
<dbReference type="EMBL" id="WJJP01000747">
    <property type="protein sequence ID" value="MBD3327501.1"/>
    <property type="molecule type" value="Genomic_DNA"/>
</dbReference>
<reference evidence="1" key="1">
    <citation type="submission" date="2019-11" db="EMBL/GenBank/DDBJ databases">
        <title>Microbial mats filling the niche in hypersaline microbial mats.</title>
        <authorList>
            <person name="Wong H.L."/>
            <person name="Macleod F.I."/>
            <person name="White R.A. III"/>
            <person name="Burns B.P."/>
        </authorList>
    </citation>
    <scope>NUCLEOTIDE SEQUENCE</scope>
    <source>
        <strain evidence="1">Rbin_158</strain>
    </source>
</reference>
<gene>
    <name evidence="1" type="ORF">GF339_23150</name>
</gene>
<dbReference type="AlphaFoldDB" id="A0A9D5K0R0"/>
<sequence>MKKSAQRRYIIWGWWLGIVLLLAGCANFGGGQTPPGGGSGYGTPPALSNLAISPNPSSAGRIVNLTTTYVDADADLHFGVAAVAIDGKNLSRIAFHSPYPSGVLTIPFAISYYTRPSDIRITLKVRDSYGNWSNAVSTVLSVR</sequence>
<accession>A0A9D5K0R0</accession>
<evidence type="ECO:0000313" key="1">
    <source>
        <dbReference type="EMBL" id="MBD3327501.1"/>
    </source>
</evidence>
<proteinExistence type="predicted"/>
<name>A0A9D5K0R0_9BACT</name>
<dbReference type="Proteomes" id="UP000649604">
    <property type="component" value="Unassembled WGS sequence"/>
</dbReference>